<dbReference type="EMBL" id="JARJCW010000034">
    <property type="protein sequence ID" value="KAJ7208343.1"/>
    <property type="molecule type" value="Genomic_DNA"/>
</dbReference>
<accession>A0AAD6Y983</accession>
<name>A0AAD6Y983_9AGAR</name>
<gene>
    <name evidence="1" type="ORF">GGX14DRAFT_395997</name>
</gene>
<protein>
    <submittedName>
        <fullName evidence="1">Uncharacterized protein</fullName>
    </submittedName>
</protein>
<organism evidence="1 2">
    <name type="scientific">Mycena pura</name>
    <dbReference type="NCBI Taxonomy" id="153505"/>
    <lineage>
        <taxon>Eukaryota</taxon>
        <taxon>Fungi</taxon>
        <taxon>Dikarya</taxon>
        <taxon>Basidiomycota</taxon>
        <taxon>Agaricomycotina</taxon>
        <taxon>Agaricomycetes</taxon>
        <taxon>Agaricomycetidae</taxon>
        <taxon>Agaricales</taxon>
        <taxon>Marasmiineae</taxon>
        <taxon>Mycenaceae</taxon>
        <taxon>Mycena</taxon>
    </lineage>
</organism>
<dbReference type="AlphaFoldDB" id="A0AAD6Y983"/>
<keyword evidence="2" id="KW-1185">Reference proteome</keyword>
<proteinExistence type="predicted"/>
<evidence type="ECO:0000313" key="1">
    <source>
        <dbReference type="EMBL" id="KAJ7208343.1"/>
    </source>
</evidence>
<comment type="caution">
    <text evidence="1">The sequence shown here is derived from an EMBL/GenBank/DDBJ whole genome shotgun (WGS) entry which is preliminary data.</text>
</comment>
<dbReference type="Proteomes" id="UP001219525">
    <property type="component" value="Unassembled WGS sequence"/>
</dbReference>
<sequence>MIIASGARVGGKWRVLDRAAYGEPWEMRLHAGLASCAFYGGWRTVLLDAGADGGQHGQRVAGKGARKWAVDDAAGNTRYWGTPVNVGACREDHRLRLGGQRPAGGEQRGRALLDWACALGSERREVGGSQEGA</sequence>
<reference evidence="1" key="1">
    <citation type="submission" date="2023-03" db="EMBL/GenBank/DDBJ databases">
        <title>Massive genome expansion in bonnet fungi (Mycena s.s.) driven by repeated elements and novel gene families across ecological guilds.</title>
        <authorList>
            <consortium name="Lawrence Berkeley National Laboratory"/>
            <person name="Harder C.B."/>
            <person name="Miyauchi S."/>
            <person name="Viragh M."/>
            <person name="Kuo A."/>
            <person name="Thoen E."/>
            <person name="Andreopoulos B."/>
            <person name="Lu D."/>
            <person name="Skrede I."/>
            <person name="Drula E."/>
            <person name="Henrissat B."/>
            <person name="Morin E."/>
            <person name="Kohler A."/>
            <person name="Barry K."/>
            <person name="LaButti K."/>
            <person name="Morin E."/>
            <person name="Salamov A."/>
            <person name="Lipzen A."/>
            <person name="Mereny Z."/>
            <person name="Hegedus B."/>
            <person name="Baldrian P."/>
            <person name="Stursova M."/>
            <person name="Weitz H."/>
            <person name="Taylor A."/>
            <person name="Grigoriev I.V."/>
            <person name="Nagy L.G."/>
            <person name="Martin F."/>
            <person name="Kauserud H."/>
        </authorList>
    </citation>
    <scope>NUCLEOTIDE SEQUENCE</scope>
    <source>
        <strain evidence="1">9144</strain>
    </source>
</reference>
<evidence type="ECO:0000313" key="2">
    <source>
        <dbReference type="Proteomes" id="UP001219525"/>
    </source>
</evidence>